<dbReference type="SUPFAM" id="SSF52833">
    <property type="entry name" value="Thioredoxin-like"/>
    <property type="match status" value="1"/>
</dbReference>
<dbReference type="Gene3D" id="3.40.30.10">
    <property type="entry name" value="Glutaredoxin"/>
    <property type="match status" value="1"/>
</dbReference>
<dbReference type="PANTHER" id="PTHR10438:SF468">
    <property type="entry name" value="THIOREDOXIN-1-RELATED"/>
    <property type="match status" value="1"/>
</dbReference>
<dbReference type="InterPro" id="IPR050620">
    <property type="entry name" value="Thioredoxin_H-type-like"/>
</dbReference>
<dbReference type="AlphaFoldDB" id="A0A6C0KGE4"/>
<dbReference type="CDD" id="cd02947">
    <property type="entry name" value="TRX_family"/>
    <property type="match status" value="1"/>
</dbReference>
<dbReference type="InterPro" id="IPR036249">
    <property type="entry name" value="Thioredoxin-like_sf"/>
</dbReference>
<reference evidence="2" key="1">
    <citation type="journal article" date="2020" name="Nature">
        <title>Giant virus diversity and host interactions through global metagenomics.</title>
        <authorList>
            <person name="Schulz F."/>
            <person name="Roux S."/>
            <person name="Paez-Espino D."/>
            <person name="Jungbluth S."/>
            <person name="Walsh D.A."/>
            <person name="Denef V.J."/>
            <person name="McMahon K.D."/>
            <person name="Konstantinidis K.T."/>
            <person name="Eloe-Fadrosh E.A."/>
            <person name="Kyrpides N.C."/>
            <person name="Woyke T."/>
        </authorList>
    </citation>
    <scope>NUCLEOTIDE SEQUENCE</scope>
    <source>
        <strain evidence="2">GVMAG-S-3300012000-57</strain>
    </source>
</reference>
<organism evidence="2">
    <name type="scientific">viral metagenome</name>
    <dbReference type="NCBI Taxonomy" id="1070528"/>
    <lineage>
        <taxon>unclassified sequences</taxon>
        <taxon>metagenomes</taxon>
        <taxon>organismal metagenomes</taxon>
    </lineage>
</organism>
<sequence length="120" mass="13540">MPHLTEIRNVQHFSEILQGNPGLVIIKFGAEWCGPCKKIETQVHEWLNLMPENVTSIVIDVDESFEVYAFLKTKKMVNGIPAILCYDKGNTNYIPSDSVIGADPAQVDLFFQRCLEKVTV</sequence>
<protein>
    <recommendedName>
        <fullName evidence="1">Thioredoxin domain-containing protein</fullName>
    </recommendedName>
</protein>
<proteinExistence type="predicted"/>
<dbReference type="InterPro" id="IPR013766">
    <property type="entry name" value="Thioredoxin_domain"/>
</dbReference>
<dbReference type="PANTHER" id="PTHR10438">
    <property type="entry name" value="THIOREDOXIN"/>
    <property type="match status" value="1"/>
</dbReference>
<dbReference type="Pfam" id="PF00085">
    <property type="entry name" value="Thioredoxin"/>
    <property type="match status" value="1"/>
</dbReference>
<dbReference type="EMBL" id="MN740898">
    <property type="protein sequence ID" value="QHU17065.1"/>
    <property type="molecule type" value="Genomic_DNA"/>
</dbReference>
<name>A0A6C0KGE4_9ZZZZ</name>
<evidence type="ECO:0000259" key="1">
    <source>
        <dbReference type="Pfam" id="PF00085"/>
    </source>
</evidence>
<feature type="domain" description="Thioredoxin" evidence="1">
    <location>
        <begin position="9"/>
        <end position="99"/>
    </location>
</feature>
<accession>A0A6C0KGE4</accession>
<evidence type="ECO:0000313" key="2">
    <source>
        <dbReference type="EMBL" id="QHU17065.1"/>
    </source>
</evidence>